<sequence length="108" mass="11494">MRYLVSVIDNASGTGTPEEGVAIDAFNDILEANGHWVLAGGITPLANATLIDNRGGAGIVSKEPLHNTTEYVSGFWVIEASSDEEAIVLATKGSKACNRRVEVRPFIH</sequence>
<dbReference type="PANTHER" id="PTHR35174">
    <property type="entry name" value="BLL7171 PROTEIN-RELATED"/>
    <property type="match status" value="1"/>
</dbReference>
<dbReference type="EMBL" id="CAFAAB010000033">
    <property type="protein sequence ID" value="CAB4779426.1"/>
    <property type="molecule type" value="Genomic_DNA"/>
</dbReference>
<accession>A0A6J6W7V2</accession>
<dbReference type="Gene3D" id="3.30.70.1060">
    <property type="entry name" value="Dimeric alpha+beta barrel"/>
    <property type="match status" value="1"/>
</dbReference>
<evidence type="ECO:0000313" key="1">
    <source>
        <dbReference type="EMBL" id="CAB4779426.1"/>
    </source>
</evidence>
<dbReference type="PANTHER" id="PTHR35174:SF3">
    <property type="entry name" value="BLL7171 PROTEIN"/>
    <property type="match status" value="1"/>
</dbReference>
<reference evidence="1" key="1">
    <citation type="submission" date="2020-05" db="EMBL/GenBank/DDBJ databases">
        <authorList>
            <person name="Chiriac C."/>
            <person name="Salcher M."/>
            <person name="Ghai R."/>
            <person name="Kavagutti S V."/>
        </authorList>
    </citation>
    <scope>NUCLEOTIDE SEQUENCE</scope>
</reference>
<dbReference type="InterPro" id="IPR011008">
    <property type="entry name" value="Dimeric_a/b-barrel"/>
</dbReference>
<dbReference type="SUPFAM" id="SSF54909">
    <property type="entry name" value="Dimeric alpha+beta barrel"/>
    <property type="match status" value="1"/>
</dbReference>
<name>A0A6J6W7V2_9ZZZZ</name>
<dbReference type="AlphaFoldDB" id="A0A6J6W7V2"/>
<proteinExistence type="predicted"/>
<protein>
    <submittedName>
        <fullName evidence="1">Unannotated protein</fullName>
    </submittedName>
</protein>
<organism evidence="1">
    <name type="scientific">freshwater metagenome</name>
    <dbReference type="NCBI Taxonomy" id="449393"/>
    <lineage>
        <taxon>unclassified sequences</taxon>
        <taxon>metagenomes</taxon>
        <taxon>ecological metagenomes</taxon>
    </lineage>
</organism>
<gene>
    <name evidence="1" type="ORF">UFOPK2958_00427</name>
</gene>